<dbReference type="VEuPathDB" id="TriTrypDB:Lsey_0190_0050"/>
<feature type="compositionally biased region" description="Polar residues" evidence="2">
    <location>
        <begin position="1660"/>
        <end position="1674"/>
    </location>
</feature>
<dbReference type="GO" id="GO:0005509">
    <property type="term" value="F:calcium ion binding"/>
    <property type="evidence" value="ECO:0007669"/>
    <property type="project" value="InterPro"/>
</dbReference>
<accession>A0A0N0P4Z3</accession>
<keyword evidence="5" id="KW-1185">Reference proteome</keyword>
<evidence type="ECO:0000313" key="4">
    <source>
        <dbReference type="EMBL" id="KPI85397.1"/>
    </source>
</evidence>
<feature type="region of interest" description="Disordered" evidence="2">
    <location>
        <begin position="883"/>
        <end position="902"/>
    </location>
</feature>
<dbReference type="PANTHER" id="PTHR44324:SF5">
    <property type="entry name" value="EF-HAND DOMAIN-CONTAINING PROTEIN"/>
    <property type="match status" value="1"/>
</dbReference>
<feature type="compositionally biased region" description="Low complexity" evidence="2">
    <location>
        <begin position="284"/>
        <end position="295"/>
    </location>
</feature>
<feature type="region of interest" description="Disordered" evidence="2">
    <location>
        <begin position="2071"/>
        <end position="2141"/>
    </location>
</feature>
<feature type="compositionally biased region" description="Low complexity" evidence="2">
    <location>
        <begin position="2126"/>
        <end position="2139"/>
    </location>
</feature>
<evidence type="ECO:0000313" key="5">
    <source>
        <dbReference type="Proteomes" id="UP000038009"/>
    </source>
</evidence>
<feature type="compositionally biased region" description="Polar residues" evidence="2">
    <location>
        <begin position="1468"/>
        <end position="1479"/>
    </location>
</feature>
<dbReference type="EMBL" id="LJSK01000190">
    <property type="protein sequence ID" value="KPI85397.1"/>
    <property type="molecule type" value="Genomic_DNA"/>
</dbReference>
<feature type="region of interest" description="Disordered" evidence="2">
    <location>
        <begin position="2673"/>
        <end position="2702"/>
    </location>
</feature>
<dbReference type="SUPFAM" id="SSF50978">
    <property type="entry name" value="WD40 repeat-like"/>
    <property type="match status" value="1"/>
</dbReference>
<comment type="caution">
    <text evidence="4">The sequence shown here is derived from an EMBL/GenBank/DDBJ whole genome shotgun (WGS) entry which is preliminary data.</text>
</comment>
<dbReference type="OrthoDB" id="249916at2759"/>
<feature type="compositionally biased region" description="Acidic residues" evidence="2">
    <location>
        <begin position="3533"/>
        <end position="3545"/>
    </location>
</feature>
<feature type="region of interest" description="Disordered" evidence="2">
    <location>
        <begin position="946"/>
        <end position="987"/>
    </location>
</feature>
<dbReference type="PANTHER" id="PTHR44324">
    <property type="entry name" value="WD40 REPEAT DOMAIN 95"/>
    <property type="match status" value="1"/>
</dbReference>
<feature type="region of interest" description="Disordered" evidence="2">
    <location>
        <begin position="1063"/>
        <end position="1104"/>
    </location>
</feature>
<sequence length="3691" mass="390106">MSTLASQHRSSMKHSVVLREGMPTENAVAPSSTEATTLRRVTVSTVVEDPQPTKSAFCEGRSETPFAPTRAATLRYYPRGPGRTSRASSRSPTRYRDMAQSTLLSEYFSNPFFQLLVPAYSTVGSIAATAAHAESSHGAASLTSSTLSLDRDTSIPLSLSQTSESLEEETEMASTAKVDLQEISLELPSSHVPPPSMLLVALADMDVLQQSFYAHTRVWPVREQISEFKKLVGAAMRAELSLSTFPNEEKAVKDAKQDGVGVPVLQAASSGREDGSTGVERSQARGSATAASSGTHLARDAAVRAALHSAHGFLHGPETVPTGVPKEHLQRARQRWVRRYRTMYVQPQLERAQRYRYELWRLQQGSNSNSAKQQPRESCSRAPQGFSILSVSQAVTPAMACKALKPTYWRTVSAGTRTATAPEAAEEAVTKGGALLNAAERRRGFSPSSKSFSSAAGAAAGEEGAAMVAAWEVDLYDDLALVVTAQLSHSAMDLMATSDAVETSESCLPGITGGTSSTAAAPLSSDTLSPLVALSGGAAAAPLLRYPSDLTQMQLPLPTFVYVTSRYLFLAHYAAYFPPGLFSSALLNPFCFPDPEQCTAAYALRAVPAQRRQAEAAWASYAAQLADAHKCFPERMPYMEIPLPQQDTLHLWELLCPPQRQDWAGRWQLVPWGDLPPDEEDALLETDYADQLGSGVGAEGCVSTASGGQGRPLLSFGYARAARRAYRYRLQQLAQHPIVIAETQRLLSLCEEVAMRFFATVDTDQRGFISWEDFTSSLIEEADIQDHQLKVREHAAQLTRASASVFDRYVVEPLAPALVQLGYTGAVFEVRHSASLIMLEGATDYAVCDGTQLGSIHQRFLVRPVEVVLKELEAVPRDAFGRPLRSFGASESDGGGEDGSAGAGGYDVALRLHPWRNNQQPVRVFMRYEDGRRLQESTALSVLQQLNGSGPAEGPSAEEDRAGAGDDANGSPTGGKGATKESVSSMLARAHQASKSISLQSVMAVEEVSPYVPWTVYVVLGNDMLLRLYSSNRAVQALPEAGLLRCVETVTCMEWAAGGSHGRVKLPEKDVAPATPSAVPSAELQSGATSTAPPSAPTQPSRPHARLSIQRQEYLLLGTRSGVLCLVDLYAILHMVPRLSTAPNAGASTSAPNGAGKSDGEGDGGGNNGGAQGGSKGGIGKATSERIGSSNNAWSGYHALTQRTYYGDIEPFVLHERQVHAPGTIVSSVIAAASNGLFVSSGYDGDVFTMRLGYPTDPMVSPPRHRAGRGPLPATRAGITALNSDGTTTTTGERPVLRIEVLHRLTVCDTGVRYALPIPSLSMLAVQTVSNRIYLYHASVLPTAPPLADGGRSEGGSSWGERLLAAPQEPLASFSSSSASSSSVSSRLELYDAASPHLGTVVAVIAVEELDQLLTVDSTGYVKVWSLRHTQPLTSFYAVSPLQTVTIFDALLGQTTSGDGRRGGNEGIRNTNSASNALSSHGGAIGSSDSTDNTHSGESNGLNSLLLRTTKHSIEASVEAAESRLQPCLSVAYNYASRQLYVMGSNNAALCFFMSGQSSARAHTNPLRVLLVDTTSKGRGQLHRRLISLSSADCRMWSLLTSAMELGIRASSAEYSSLFDHRLTGRPGASASRRNQPEDGNESNAKGHGGAGGTERSRSNKNARNATTSMTAPSISAQLALAKLTPAASTIGEARRLPPRSVEDVMRAVSARPRSGRRRWCNLRTNAPSSVSVRCASRVGSANTGSRCSSAHVKAATGGADTAPSVAFPSSHAALSAFAVGEVEETGVLLPSTARDHNVLTSEIRCACLGPEGQWVGYALLHGEIRLHRTDSGRLLHTFVSTPPSIAQLTQAALQYEHLFALTPNAPSPLAPASAPSKGGAAVGSAKAAHAPSKSKLTAVAYAQAVAVVLQRLLAPMKAGQHCGPFASPGAGFSPAAVASVAGGALDSGNRDVHREPLSMFYVEASQELVVAYADGLVRVFTLLGHRATAARIIISRTLVNRALELVRQVLHKQRQQPQLPLSPTMALAEGKMRPCGPAALLQTNNLHASASLQALLMTGVMASVGLVDRDSGSGDASVRQTGAGLSPPSPSRRRASSLLADASNPLEGSPSTWGRLSTSSNTATAQADSPSARSSASATTESLPSNAVLIAATSSASSSAMPRLLEPDVVLLATASPPLGLICLVHASGLVTVIDVQATGDDPLTGFGSRSANSGGGLWTSSLGGAAAAAASAGAAREGSGASDFSHSQSGVVVHSFMTADEVMAATFLGAYPCLVLADQQRTVSFHLVKGSSMLAMLGDFAERLQRDAAQLLSGGGIANQLPTWGFTGVGRGSAADTDKPPSSSPTMIWTMSIDETCATMNALGSVTALTFDPLYATLYVGTSQGYIVSYLIRRLLLAFQLTPVFLRGVDGVAATAYAAELQRSGYRRPLPLLAKPPGVDVATGDNDCNQNFLLNLLHVLFDVAPVSVREGRSQSLTRGGGVMTGGAAVENTAPLCDPHGSALVQFYETHQELFRPSLDDAASSSSANVVMLTALLRSSASLFTVAAVLHDAVTRMHISAAVRAREMGKHSSSGRSGSSAFTGSTHPWWDAVVGGGLVKEYITRQCSGVGDGGTWMPSWDGGGGGASAAADVGAGVWSSLTDVDLEIGKEGVQLLREWVCSALVAPHRTDESAADPFSLGNSNTNSTLPPPSSIPSPTVHRPTDATATAAGAIADALVREVEEGIIFGDAAGAMAEQRVSTLYTAAAAGDPAGLHQRHPITDAWVEPLFTRHAMAMASRSPLCLLTPPAMLERSRRERLDRQTRCLRATPRSFSKPTTAAASAKESESEALSVGWESYVEGAPPDYLVDMLSRPGQVLSEAERQALRQRAITSLQCRRNGYLCIGHADGGVTLWTPYACGRLESLCPSASLPASLERLSKSVRAHFVYLHERVVLERQRLSFEGALQKRCRSEQEGISQVKQRIRKLLLDHHLAQLLQETDDSDPHDGSFREAQKVPLTNTQPSSGTLENALIEMRPLLCLLLGISSPAELHARQLALEDLCFLPLRIESIASLEAFKGECYTAAVEVAVQRLRRELMESDDVSADYTTSAAASPPVPGRSDCGAENRPLSRGADVHLGGALLRSHSASAFAGRTRQAACFPPPAQEVRCIYDYPLSLLAQVMNTPFSPHTAPGLTVYPGAVRLLLHRALEGAPSRLRSGRISRVSQVRVLAATGPAEGEYFEVCHALQLAEVHAEAQWEVGEMHRLWTRLQHFEDTLEVFLDVSDSVTKQQKRRSVEEDILDDPNLHLPLGSAAAVSAAVRRRLQRELEGQLAALSQRAAAGAALLHVDLQLRLTGFTSLSGARAGTEGSMGGDSAINRKGNGNGSGPFFARLTQGSGLAWVQATLLQQSRSAFSEPRLKPHVLAFKLPQTTGASTKLRAAATVREARHCRPLSAPLSSFAAPVALTTVSSMPVASFASPASPSALAVTLCSPLATEGADHHADGGAAMEGIPSSEASLFNKSSTVPAAFLTEVGDTLLPPTTPGPPADSPDDDGDDDDDSSQDSYSPLNDVFHRPVDRQAGLETPLISASETPPLPLRSPTLFQQQGVLCGLPLIPLHRTKLARTGSSRPARTQPAEVTRVGSCKTWCAPSAGHAANAVDAAAANSKRRLKSPSNAQALHAKSVKHRSSPSSSYTCYTLLGRSGTTK</sequence>
<protein>
    <recommendedName>
        <fullName evidence="3">EF-hand domain-containing protein</fullName>
    </recommendedName>
</protein>
<keyword evidence="1" id="KW-0677">Repeat</keyword>
<feature type="region of interest" description="Disordered" evidence="2">
    <location>
        <begin position="267"/>
        <end position="296"/>
    </location>
</feature>
<evidence type="ECO:0000256" key="1">
    <source>
        <dbReference type="ARBA" id="ARBA00022737"/>
    </source>
</evidence>
<feature type="region of interest" description="Disordered" evidence="2">
    <location>
        <begin position="3653"/>
        <end position="3676"/>
    </location>
</feature>
<feature type="compositionally biased region" description="Polar residues" evidence="2">
    <location>
        <begin position="1142"/>
        <end position="1152"/>
    </location>
</feature>
<feature type="region of interest" description="Disordered" evidence="2">
    <location>
        <begin position="1259"/>
        <end position="1291"/>
    </location>
</feature>
<feature type="region of interest" description="Disordered" evidence="2">
    <location>
        <begin position="1142"/>
        <end position="1184"/>
    </location>
</feature>
<feature type="compositionally biased region" description="Low complexity" evidence="2">
    <location>
        <begin position="1072"/>
        <end position="1102"/>
    </location>
</feature>
<gene>
    <name evidence="4" type="ORF">ABL78_5545</name>
</gene>
<reference evidence="4 5" key="1">
    <citation type="journal article" date="2015" name="PLoS Pathog.">
        <title>Leptomonas seymouri: Adaptations to the Dixenous Life Cycle Analyzed by Genome Sequencing, Transcriptome Profiling and Co-infection with Leishmania donovani.</title>
        <authorList>
            <person name="Kraeva N."/>
            <person name="Butenko A."/>
            <person name="Hlavacova J."/>
            <person name="Kostygov A."/>
            <person name="Myskova J."/>
            <person name="Grybchuk D."/>
            <person name="Lestinova T."/>
            <person name="Votypka J."/>
            <person name="Volf P."/>
            <person name="Opperdoes F."/>
            <person name="Flegontov P."/>
            <person name="Lukes J."/>
            <person name="Yurchenko V."/>
        </authorList>
    </citation>
    <scope>NUCLEOTIDE SEQUENCE [LARGE SCALE GENOMIC DNA]</scope>
    <source>
        <strain evidence="4 5">ATCC 30220</strain>
    </source>
</reference>
<dbReference type="InterPro" id="IPR036322">
    <property type="entry name" value="WD40_repeat_dom_sf"/>
</dbReference>
<organism evidence="4 5">
    <name type="scientific">Leptomonas seymouri</name>
    <dbReference type="NCBI Taxonomy" id="5684"/>
    <lineage>
        <taxon>Eukaryota</taxon>
        <taxon>Discoba</taxon>
        <taxon>Euglenozoa</taxon>
        <taxon>Kinetoplastea</taxon>
        <taxon>Metakinetoplastina</taxon>
        <taxon>Trypanosomatida</taxon>
        <taxon>Trypanosomatidae</taxon>
        <taxon>Leishmaniinae</taxon>
        <taxon>Leptomonas</taxon>
    </lineage>
</organism>
<feature type="region of interest" description="Disordered" evidence="2">
    <location>
        <begin position="3518"/>
        <end position="3557"/>
    </location>
</feature>
<feature type="compositionally biased region" description="Gly residues" evidence="2">
    <location>
        <begin position="1163"/>
        <end position="1180"/>
    </location>
</feature>
<feature type="domain" description="EF-hand" evidence="3">
    <location>
        <begin position="749"/>
        <end position="784"/>
    </location>
</feature>
<feature type="region of interest" description="Disordered" evidence="2">
    <location>
        <begin position="1456"/>
        <end position="1502"/>
    </location>
</feature>
<feature type="compositionally biased region" description="Polar residues" evidence="2">
    <location>
        <begin position="2110"/>
        <end position="2125"/>
    </location>
</feature>
<evidence type="ECO:0000256" key="2">
    <source>
        <dbReference type="SAM" id="MobiDB-lite"/>
    </source>
</evidence>
<feature type="region of interest" description="Disordered" evidence="2">
    <location>
        <begin position="3086"/>
        <end position="3110"/>
    </location>
</feature>
<dbReference type="PROSITE" id="PS50222">
    <property type="entry name" value="EF_HAND_2"/>
    <property type="match status" value="1"/>
</dbReference>
<evidence type="ECO:0000259" key="3">
    <source>
        <dbReference type="PROSITE" id="PS50222"/>
    </source>
</evidence>
<dbReference type="OMA" id="CRRNGYL"/>
<dbReference type="InterPro" id="IPR051242">
    <property type="entry name" value="WD-EF-hand_domain"/>
</dbReference>
<proteinExistence type="predicted"/>
<name>A0A0N0P4Z3_LEPSE</name>
<feature type="compositionally biased region" description="Polar residues" evidence="2">
    <location>
        <begin position="1281"/>
        <end position="1291"/>
    </location>
</feature>
<feature type="region of interest" description="Disordered" evidence="2">
    <location>
        <begin position="1622"/>
        <end position="1674"/>
    </location>
</feature>
<dbReference type="Proteomes" id="UP000038009">
    <property type="component" value="Unassembled WGS sequence"/>
</dbReference>
<dbReference type="InterPro" id="IPR002048">
    <property type="entry name" value="EF_hand_dom"/>
</dbReference>